<name>A0A1H5VT24_9EURY</name>
<dbReference type="InterPro" id="IPR036249">
    <property type="entry name" value="Thioredoxin-like_sf"/>
</dbReference>
<evidence type="ECO:0000313" key="8">
    <source>
        <dbReference type="Proteomes" id="UP000296733"/>
    </source>
</evidence>
<dbReference type="InterPro" id="IPR000866">
    <property type="entry name" value="AhpC/TSA"/>
</dbReference>
<dbReference type="InterPro" id="IPR050455">
    <property type="entry name" value="Tpx_Peroxidase_subfamily"/>
</dbReference>
<evidence type="ECO:0000256" key="3">
    <source>
        <dbReference type="PIRSR" id="PIRSR000239-1"/>
    </source>
</evidence>
<dbReference type="GO" id="GO:0016209">
    <property type="term" value="F:antioxidant activity"/>
    <property type="evidence" value="ECO:0007669"/>
    <property type="project" value="InterPro"/>
</dbReference>
<feature type="active site" description="Cysteine sulfenic acid (-SOH) intermediate; for peroxidase activity" evidence="3">
    <location>
        <position position="51"/>
    </location>
</feature>
<evidence type="ECO:0000256" key="2">
    <source>
        <dbReference type="ARBA" id="ARBA00023284"/>
    </source>
</evidence>
<dbReference type="PANTHER" id="PTHR43110:SF1">
    <property type="entry name" value="THIOL PEROXIDASE"/>
    <property type="match status" value="1"/>
</dbReference>
<evidence type="ECO:0000259" key="4">
    <source>
        <dbReference type="PROSITE" id="PS51352"/>
    </source>
</evidence>
<dbReference type="GeneID" id="39856918"/>
<dbReference type="PANTHER" id="PTHR43110">
    <property type="entry name" value="THIOL PEROXIDASE"/>
    <property type="match status" value="1"/>
</dbReference>
<gene>
    <name evidence="5" type="ORF">DV707_02480</name>
    <name evidence="6" type="ORF">SAMN04488133_1060</name>
</gene>
<dbReference type="Proteomes" id="UP000236740">
    <property type="component" value="Unassembled WGS sequence"/>
</dbReference>
<keyword evidence="7" id="KW-1185">Reference proteome</keyword>
<evidence type="ECO:0000256" key="1">
    <source>
        <dbReference type="ARBA" id="ARBA00023002"/>
    </source>
</evidence>
<evidence type="ECO:0000313" key="6">
    <source>
        <dbReference type="EMBL" id="SEF90384.1"/>
    </source>
</evidence>
<dbReference type="Gene3D" id="3.40.30.10">
    <property type="entry name" value="Glutaredoxin"/>
    <property type="match status" value="1"/>
</dbReference>
<proteinExistence type="predicted"/>
<feature type="domain" description="Thioredoxin" evidence="4">
    <location>
        <begin position="2"/>
        <end position="161"/>
    </location>
</feature>
<organism evidence="6 7">
    <name type="scientific">Halobellus limi</name>
    <dbReference type="NCBI Taxonomy" id="699433"/>
    <lineage>
        <taxon>Archaea</taxon>
        <taxon>Methanobacteriati</taxon>
        <taxon>Methanobacteriota</taxon>
        <taxon>Stenosarchaea group</taxon>
        <taxon>Halobacteria</taxon>
        <taxon>Halobacteriales</taxon>
        <taxon>Haloferacaceae</taxon>
        <taxon>Halobellus</taxon>
    </lineage>
</organism>
<evidence type="ECO:0000313" key="5">
    <source>
        <dbReference type="EMBL" id="QCC46627.1"/>
    </source>
</evidence>
<accession>A0A1H5VT24</accession>
<keyword evidence="2" id="KW-0676">Redox-active center</keyword>
<dbReference type="InterPro" id="IPR024706">
    <property type="entry name" value="Peroxiredoxin_AhpC-typ"/>
</dbReference>
<dbReference type="Pfam" id="PF00578">
    <property type="entry name" value="AhpC-TSA"/>
    <property type="match status" value="1"/>
</dbReference>
<dbReference type="KEGG" id="hlm:DV707_02480"/>
<dbReference type="PROSITE" id="PS51352">
    <property type="entry name" value="THIOREDOXIN_2"/>
    <property type="match status" value="1"/>
</dbReference>
<dbReference type="GO" id="GO:0016491">
    <property type="term" value="F:oxidoreductase activity"/>
    <property type="evidence" value="ECO:0007669"/>
    <property type="project" value="UniProtKB-KW"/>
</dbReference>
<reference evidence="5 8" key="2">
    <citation type="journal article" date="2019" name="Nat. Commun.">
        <title>A new type of DNA phosphorothioation-based antiviral system in archaea.</title>
        <authorList>
            <person name="Xiong L."/>
            <person name="Liu S."/>
            <person name="Chen S."/>
            <person name="Xiao Y."/>
            <person name="Zhu B."/>
            <person name="Gao Y."/>
            <person name="Zhang Y."/>
            <person name="Chen B."/>
            <person name="Luo J."/>
            <person name="Deng Z."/>
            <person name="Chen X."/>
            <person name="Wang L."/>
            <person name="Chen S."/>
        </authorList>
    </citation>
    <scope>NUCLEOTIDE SEQUENCE [LARGE SCALE GENOMIC DNA]</scope>
    <source>
        <strain evidence="5 8">CGMCC 1.10331</strain>
    </source>
</reference>
<dbReference type="Proteomes" id="UP000296733">
    <property type="component" value="Chromosome"/>
</dbReference>
<dbReference type="SUPFAM" id="SSF52833">
    <property type="entry name" value="Thioredoxin-like"/>
    <property type="match status" value="1"/>
</dbReference>
<dbReference type="RefSeq" id="WP_103990773.1">
    <property type="nucleotide sequence ID" value="NZ_CP031311.1"/>
</dbReference>
<evidence type="ECO:0000313" key="7">
    <source>
        <dbReference type="Proteomes" id="UP000236740"/>
    </source>
</evidence>
<dbReference type="EMBL" id="CP031311">
    <property type="protein sequence ID" value="QCC46627.1"/>
    <property type="molecule type" value="Genomic_DNA"/>
</dbReference>
<keyword evidence="1" id="KW-0560">Oxidoreductase</keyword>
<protein>
    <submittedName>
        <fullName evidence="6">Peroxiredoxin</fullName>
    </submittedName>
</protein>
<dbReference type="EMBL" id="FNVN01000001">
    <property type="protein sequence ID" value="SEF90384.1"/>
    <property type="molecule type" value="Genomic_DNA"/>
</dbReference>
<dbReference type="AlphaFoldDB" id="A0A1H5VT24"/>
<dbReference type="OrthoDB" id="6924at2157"/>
<dbReference type="PIRSF" id="PIRSF000239">
    <property type="entry name" value="AHPC"/>
    <property type="match status" value="1"/>
</dbReference>
<sequence>MVDVGDEAPDFTLPLAGGEAYNDMEPFTLSEAIPDGPIVLAFYPAAFTSGCTEEMCSFRDSMGLFDDLDAQVYGVSVDLPFSQNVWIREEGLNFPMLSDWDHEVIYEYDVVLDGMYGMLEVAERSVFVVDTDGVVAYKWVKDGENPDFDELVVEVAEAVEDAATA</sequence>
<dbReference type="InterPro" id="IPR013766">
    <property type="entry name" value="Thioredoxin_domain"/>
</dbReference>
<reference evidence="6 7" key="1">
    <citation type="submission" date="2016-10" db="EMBL/GenBank/DDBJ databases">
        <authorList>
            <person name="de Groot N.N."/>
        </authorList>
    </citation>
    <scope>NUCLEOTIDE SEQUENCE [LARGE SCALE GENOMIC DNA]</scope>
    <source>
        <strain evidence="6 7">CGMCC 1.10331</strain>
    </source>
</reference>